<proteinExistence type="predicted"/>
<reference evidence="3 4" key="1">
    <citation type="journal article" date="2021" name="Nat. Commun.">
        <title>Genetic determinants of endophytism in the Arabidopsis root mycobiome.</title>
        <authorList>
            <person name="Mesny F."/>
            <person name="Miyauchi S."/>
            <person name="Thiergart T."/>
            <person name="Pickel B."/>
            <person name="Atanasova L."/>
            <person name="Karlsson M."/>
            <person name="Huettel B."/>
            <person name="Barry K.W."/>
            <person name="Haridas S."/>
            <person name="Chen C."/>
            <person name="Bauer D."/>
            <person name="Andreopoulos W."/>
            <person name="Pangilinan J."/>
            <person name="LaButti K."/>
            <person name="Riley R."/>
            <person name="Lipzen A."/>
            <person name="Clum A."/>
            <person name="Drula E."/>
            <person name="Henrissat B."/>
            <person name="Kohler A."/>
            <person name="Grigoriev I.V."/>
            <person name="Martin F.M."/>
            <person name="Hacquard S."/>
        </authorList>
    </citation>
    <scope>NUCLEOTIDE SEQUENCE [LARGE SCALE GENOMIC DNA]</scope>
    <source>
        <strain evidence="3 4">MPI-SDFR-AT-0080</strain>
    </source>
</reference>
<evidence type="ECO:0000313" key="4">
    <source>
        <dbReference type="Proteomes" id="UP000774617"/>
    </source>
</evidence>
<evidence type="ECO:0008006" key="5">
    <source>
        <dbReference type="Google" id="ProtNLM"/>
    </source>
</evidence>
<protein>
    <recommendedName>
        <fullName evidence="5">BZIP domain-containing protein</fullName>
    </recommendedName>
</protein>
<gene>
    <name evidence="3" type="ORF">B0J12DRAFT_700398</name>
</gene>
<feature type="compositionally biased region" description="Low complexity" evidence="2">
    <location>
        <begin position="1"/>
        <end position="18"/>
    </location>
</feature>
<keyword evidence="1" id="KW-0175">Coiled coil</keyword>
<evidence type="ECO:0000256" key="2">
    <source>
        <dbReference type="SAM" id="MobiDB-lite"/>
    </source>
</evidence>
<dbReference type="PANTHER" id="PTHR37012">
    <property type="entry name" value="B-ZIP TRANSCRIPTION FACTOR (EUROFUNG)-RELATED"/>
    <property type="match status" value="1"/>
</dbReference>
<evidence type="ECO:0000256" key="1">
    <source>
        <dbReference type="SAM" id="Coils"/>
    </source>
</evidence>
<dbReference type="PANTHER" id="PTHR37012:SF2">
    <property type="entry name" value="BZIP DOMAIN-CONTAINING PROTEIN-RELATED"/>
    <property type="match status" value="1"/>
</dbReference>
<organism evidence="3 4">
    <name type="scientific">Macrophomina phaseolina</name>
    <dbReference type="NCBI Taxonomy" id="35725"/>
    <lineage>
        <taxon>Eukaryota</taxon>
        <taxon>Fungi</taxon>
        <taxon>Dikarya</taxon>
        <taxon>Ascomycota</taxon>
        <taxon>Pezizomycotina</taxon>
        <taxon>Dothideomycetes</taxon>
        <taxon>Dothideomycetes incertae sedis</taxon>
        <taxon>Botryosphaeriales</taxon>
        <taxon>Botryosphaeriaceae</taxon>
        <taxon>Macrophomina</taxon>
    </lineage>
</organism>
<feature type="coiled-coil region" evidence="1">
    <location>
        <begin position="66"/>
        <end position="93"/>
    </location>
</feature>
<feature type="region of interest" description="Disordered" evidence="2">
    <location>
        <begin position="1"/>
        <end position="39"/>
    </location>
</feature>
<dbReference type="EMBL" id="JAGTJR010000016">
    <property type="protein sequence ID" value="KAH7047328.1"/>
    <property type="molecule type" value="Genomic_DNA"/>
</dbReference>
<name>A0ABQ8G7E6_9PEZI</name>
<dbReference type="Proteomes" id="UP000774617">
    <property type="component" value="Unassembled WGS sequence"/>
</dbReference>
<feature type="region of interest" description="Disordered" evidence="2">
    <location>
        <begin position="115"/>
        <end position="185"/>
    </location>
</feature>
<comment type="caution">
    <text evidence="3">The sequence shown here is derived from an EMBL/GenBank/DDBJ whole genome shotgun (WGS) entry which is preliminary data.</text>
</comment>
<feature type="compositionally biased region" description="Polar residues" evidence="2">
    <location>
        <begin position="139"/>
        <end position="150"/>
    </location>
</feature>
<evidence type="ECO:0000313" key="3">
    <source>
        <dbReference type="EMBL" id="KAH7047328.1"/>
    </source>
</evidence>
<keyword evidence="4" id="KW-1185">Reference proteome</keyword>
<accession>A0ABQ8G7E6</accession>
<sequence length="533" mass="58441">MPSKGTPSAPDPDATAASLRKRKQNRISQQCLREKKSAASSGFFEKLNADIRALRDGCERSGQVDAAELLAINEGLVEENRNLREALLRMRKKLLSLSSAADSAADDPIFQKMLAKEPDAAANRSNGTSAGPTKRRKYSTSPNERSGSSDPSDEVPYIRDGSSSDDAILDTAGDPSGSLNPSTTCQQLNPTLVVDGQPDLSFLSQDMPCMESCADAHSALSSSNELSSGLAFPLESMAQQSLAHTALLDAWMNRSYANFAAQKIETACIRYAVHSRVCESDSPASGAVPGRCIGREMVGRLAEIATHMIFDDNGLGKWIDTLEGAREFLKSVLTYRILLGCAKPQDVLDDFEADCPPWSTGTKPIIVDLIAWPSLRDQMMFHSSFYDLDEMTEDVINYTVVDIPEHKIALQLYNSPPTRFPTVPRPEESTYQSPFKFSQRENTIKIAQLQNQDLYDIIARRMDSPVGEDGVASTCRGIPGSPQAECLRNNAEPVKRVKGWKLSGAFFKKYPFLQCSSLASRYPFCPSSKLPRV</sequence>